<keyword evidence="6" id="KW-1185">Reference proteome</keyword>
<accession>E4TIP7</accession>
<feature type="domain" description="HTH arsR-type" evidence="4">
    <location>
        <begin position="8"/>
        <end position="102"/>
    </location>
</feature>
<evidence type="ECO:0000259" key="4">
    <source>
        <dbReference type="PROSITE" id="PS50987"/>
    </source>
</evidence>
<evidence type="ECO:0000313" key="6">
    <source>
        <dbReference type="Proteomes" id="UP000007039"/>
    </source>
</evidence>
<dbReference type="GO" id="GO:0003700">
    <property type="term" value="F:DNA-binding transcription factor activity"/>
    <property type="evidence" value="ECO:0007669"/>
    <property type="project" value="InterPro"/>
</dbReference>
<reference evidence="5 6" key="2">
    <citation type="journal article" date="2011" name="Stand. Genomic Sci.">
        <title>Complete genome sequence of Calditerrivibrio nitroreducens type strain (Yu37-1).</title>
        <authorList>
            <person name="Pitluck S."/>
            <person name="Sikorski J."/>
            <person name="Zeytun A."/>
            <person name="Lapidus A."/>
            <person name="Nolan M."/>
            <person name="Lucas S."/>
            <person name="Hammon N."/>
            <person name="Deshpande S."/>
            <person name="Cheng J.F."/>
            <person name="Tapia R."/>
            <person name="Han C."/>
            <person name="Goodwin L."/>
            <person name="Liolios K."/>
            <person name="Pagani I."/>
            <person name="Ivanova N."/>
            <person name="Mavromatis K."/>
            <person name="Pati A."/>
            <person name="Chen A."/>
            <person name="Palaniappan K."/>
            <person name="Hauser L."/>
            <person name="Chang Y.J."/>
            <person name="Jeffries C.D."/>
            <person name="Detter J.C."/>
            <person name="Brambilla E."/>
            <person name="Djao O.D."/>
            <person name="Rohde M."/>
            <person name="Spring S."/>
            <person name="Goker M."/>
            <person name="Woyke T."/>
            <person name="Bristow J."/>
            <person name="Eisen J.A."/>
            <person name="Markowitz V."/>
            <person name="Hugenholtz P."/>
            <person name="Kyrpides N.C."/>
            <person name="Klenk H.P."/>
            <person name="Land M."/>
        </authorList>
    </citation>
    <scope>NUCLEOTIDE SEQUENCE [LARGE SCALE GENOMIC DNA]</scope>
    <source>
        <strain evidence="6">DSM 19672 / NBRC 101217 / Yu37-1</strain>
    </source>
</reference>
<dbReference type="InterPro" id="IPR036388">
    <property type="entry name" value="WH-like_DNA-bd_sf"/>
</dbReference>
<dbReference type="GO" id="GO:0003677">
    <property type="term" value="F:DNA binding"/>
    <property type="evidence" value="ECO:0007669"/>
    <property type="project" value="UniProtKB-KW"/>
</dbReference>
<evidence type="ECO:0000256" key="1">
    <source>
        <dbReference type="ARBA" id="ARBA00023015"/>
    </source>
</evidence>
<sequence length="109" mass="12692">MDLELVDISEEQIEVLSKVFKGISDPTRLKILKILWDSPKYSYEIESMFDCERSNISKHLRVMLKLGILNVKREGNKSLYSVRMSCIPRVIGCLIPYINDPKYPEIDKN</sequence>
<dbReference type="CDD" id="cd00090">
    <property type="entry name" value="HTH_ARSR"/>
    <property type="match status" value="1"/>
</dbReference>
<dbReference type="SUPFAM" id="SSF46785">
    <property type="entry name" value="Winged helix' DNA-binding domain"/>
    <property type="match status" value="1"/>
</dbReference>
<keyword evidence="2" id="KW-0238">DNA-binding</keyword>
<dbReference type="PANTHER" id="PTHR33154:SF33">
    <property type="entry name" value="TRANSCRIPTIONAL REPRESSOR SDPR"/>
    <property type="match status" value="1"/>
</dbReference>
<dbReference type="SMART" id="SM00418">
    <property type="entry name" value="HTH_ARSR"/>
    <property type="match status" value="1"/>
</dbReference>
<keyword evidence="1" id="KW-0805">Transcription regulation</keyword>
<dbReference type="Gene3D" id="1.10.10.10">
    <property type="entry name" value="Winged helix-like DNA-binding domain superfamily/Winged helix DNA-binding domain"/>
    <property type="match status" value="1"/>
</dbReference>
<evidence type="ECO:0000256" key="3">
    <source>
        <dbReference type="ARBA" id="ARBA00023163"/>
    </source>
</evidence>
<dbReference type="Pfam" id="PF01022">
    <property type="entry name" value="HTH_5"/>
    <property type="match status" value="1"/>
</dbReference>
<dbReference type="InterPro" id="IPR051081">
    <property type="entry name" value="HTH_MetalResp_TranReg"/>
</dbReference>
<protein>
    <submittedName>
        <fullName evidence="5">Regulatory protein ArsR</fullName>
    </submittedName>
</protein>
<dbReference type="HOGENOM" id="CLU_097806_6_2_0"/>
<reference key="1">
    <citation type="submission" date="2010-11" db="EMBL/GenBank/DDBJ databases">
        <title>The complete genome of chromosome of Calditerrivibrio nitroreducens DSM 19672.</title>
        <authorList>
            <consortium name="US DOE Joint Genome Institute (JGI-PGF)"/>
            <person name="Lucas S."/>
            <person name="Copeland A."/>
            <person name="Lapidus A."/>
            <person name="Bruce D."/>
            <person name="Goodwin L."/>
            <person name="Pitluck S."/>
            <person name="Kyrpides N."/>
            <person name="Mavromatis K."/>
            <person name="Ivanova N."/>
            <person name="Mikhailova N."/>
            <person name="Zeytun A."/>
            <person name="Brettin T."/>
            <person name="Detter J.C."/>
            <person name="Tapia R."/>
            <person name="Han C."/>
            <person name="Land M."/>
            <person name="Hauser L."/>
            <person name="Markowitz V."/>
            <person name="Cheng J.-F."/>
            <person name="Hugenholtz P."/>
            <person name="Woyke T."/>
            <person name="Wu D."/>
            <person name="Spring S."/>
            <person name="Schroeder M."/>
            <person name="Brambilla E."/>
            <person name="Klenk H.-P."/>
            <person name="Eisen J.A."/>
        </authorList>
    </citation>
    <scope>NUCLEOTIDE SEQUENCE [LARGE SCALE GENOMIC DNA]</scope>
    <source>
        <strain>DSM 19672</strain>
    </source>
</reference>
<dbReference type="InterPro" id="IPR001845">
    <property type="entry name" value="HTH_ArsR_DNA-bd_dom"/>
</dbReference>
<dbReference type="STRING" id="768670.Calni_0087"/>
<dbReference type="KEGG" id="cni:Calni_0087"/>
<dbReference type="InterPro" id="IPR011991">
    <property type="entry name" value="ArsR-like_HTH"/>
</dbReference>
<dbReference type="PROSITE" id="PS50987">
    <property type="entry name" value="HTH_ARSR_2"/>
    <property type="match status" value="1"/>
</dbReference>
<dbReference type="Proteomes" id="UP000007039">
    <property type="component" value="Chromosome"/>
</dbReference>
<keyword evidence="3" id="KW-0804">Transcription</keyword>
<evidence type="ECO:0000256" key="2">
    <source>
        <dbReference type="ARBA" id="ARBA00023125"/>
    </source>
</evidence>
<dbReference type="InterPro" id="IPR036390">
    <property type="entry name" value="WH_DNA-bd_sf"/>
</dbReference>
<name>E4TIP7_CALNY</name>
<dbReference type="PANTHER" id="PTHR33154">
    <property type="entry name" value="TRANSCRIPTIONAL REGULATOR, ARSR FAMILY"/>
    <property type="match status" value="1"/>
</dbReference>
<dbReference type="AlphaFoldDB" id="E4TIP7"/>
<proteinExistence type="predicted"/>
<evidence type="ECO:0000313" key="5">
    <source>
        <dbReference type="EMBL" id="ADR18002.1"/>
    </source>
</evidence>
<gene>
    <name evidence="5" type="ordered locus">Calni_0087</name>
</gene>
<dbReference type="NCBIfam" id="NF033788">
    <property type="entry name" value="HTH_metalloreg"/>
    <property type="match status" value="1"/>
</dbReference>
<organism evidence="5 6">
    <name type="scientific">Calditerrivibrio nitroreducens (strain DSM 19672 / NBRC 101217 / Yu37-1)</name>
    <dbReference type="NCBI Taxonomy" id="768670"/>
    <lineage>
        <taxon>Bacteria</taxon>
        <taxon>Pseudomonadati</taxon>
        <taxon>Deferribacterota</taxon>
        <taxon>Deferribacteres</taxon>
        <taxon>Deferribacterales</taxon>
        <taxon>Calditerrivibrionaceae</taxon>
    </lineage>
</organism>
<dbReference type="eggNOG" id="COG0640">
    <property type="taxonomic scope" value="Bacteria"/>
</dbReference>
<dbReference type="RefSeq" id="WP_013450219.1">
    <property type="nucleotide sequence ID" value="NC_014758.1"/>
</dbReference>
<dbReference type="PRINTS" id="PR00778">
    <property type="entry name" value="HTHARSR"/>
</dbReference>
<dbReference type="EMBL" id="CP002347">
    <property type="protein sequence ID" value="ADR18002.1"/>
    <property type="molecule type" value="Genomic_DNA"/>
</dbReference>